<reference evidence="3 4" key="1">
    <citation type="submission" date="2019-06" db="EMBL/GenBank/DDBJ databases">
        <title>Sequencing the genomes of 1000 actinobacteria strains.</title>
        <authorList>
            <person name="Klenk H.-P."/>
        </authorList>
    </citation>
    <scope>NUCLEOTIDE SEQUENCE [LARGE SCALE GENOMIC DNA]</scope>
    <source>
        <strain evidence="3 4">DSM 44826</strain>
    </source>
</reference>
<organism evidence="3 4">
    <name type="scientific">Kitasatospora viridis</name>
    <dbReference type="NCBI Taxonomy" id="281105"/>
    <lineage>
        <taxon>Bacteria</taxon>
        <taxon>Bacillati</taxon>
        <taxon>Actinomycetota</taxon>
        <taxon>Actinomycetes</taxon>
        <taxon>Kitasatosporales</taxon>
        <taxon>Streptomycetaceae</taxon>
        <taxon>Kitasatospora</taxon>
    </lineage>
</organism>
<gene>
    <name evidence="3" type="ORF">FHX73_111903</name>
</gene>
<feature type="compositionally biased region" description="Low complexity" evidence="1">
    <location>
        <begin position="140"/>
        <end position="151"/>
    </location>
</feature>
<comment type="caution">
    <text evidence="3">The sequence shown here is derived from an EMBL/GenBank/DDBJ whole genome shotgun (WGS) entry which is preliminary data.</text>
</comment>
<feature type="region of interest" description="Disordered" evidence="1">
    <location>
        <begin position="435"/>
        <end position="483"/>
    </location>
</feature>
<accession>A0A561UFG9</accession>
<feature type="domain" description="YoaR-like putative peptidoglycan binding" evidence="2">
    <location>
        <begin position="596"/>
        <end position="664"/>
    </location>
</feature>
<dbReference type="RefSeq" id="WP_170304878.1">
    <property type="nucleotide sequence ID" value="NZ_VIWT01000001.1"/>
</dbReference>
<feature type="compositionally biased region" description="Basic and acidic residues" evidence="1">
    <location>
        <begin position="82"/>
        <end position="91"/>
    </location>
</feature>
<name>A0A561UFG9_9ACTN</name>
<evidence type="ECO:0000313" key="4">
    <source>
        <dbReference type="Proteomes" id="UP000317940"/>
    </source>
</evidence>
<dbReference type="Pfam" id="PF12229">
    <property type="entry name" value="PG_binding_4"/>
    <property type="match status" value="1"/>
</dbReference>
<feature type="region of interest" description="Disordered" evidence="1">
    <location>
        <begin position="1"/>
        <end position="421"/>
    </location>
</feature>
<dbReference type="Proteomes" id="UP000317940">
    <property type="component" value="Unassembled WGS sequence"/>
</dbReference>
<evidence type="ECO:0000256" key="1">
    <source>
        <dbReference type="SAM" id="MobiDB-lite"/>
    </source>
</evidence>
<protein>
    <submittedName>
        <fullName evidence="3">Putative peptidoglycan binding protein</fullName>
    </submittedName>
</protein>
<feature type="compositionally biased region" description="Low complexity" evidence="1">
    <location>
        <begin position="165"/>
        <end position="188"/>
    </location>
</feature>
<dbReference type="InterPro" id="IPR022029">
    <property type="entry name" value="YoaR-like_PG-bd"/>
</dbReference>
<evidence type="ECO:0000313" key="3">
    <source>
        <dbReference type="EMBL" id="TWF98100.1"/>
    </source>
</evidence>
<dbReference type="EMBL" id="VIWT01000001">
    <property type="protein sequence ID" value="TWF98100.1"/>
    <property type="molecule type" value="Genomic_DNA"/>
</dbReference>
<dbReference type="AlphaFoldDB" id="A0A561UFG9"/>
<evidence type="ECO:0000259" key="2">
    <source>
        <dbReference type="Pfam" id="PF12229"/>
    </source>
</evidence>
<feature type="compositionally biased region" description="Low complexity" evidence="1">
    <location>
        <begin position="218"/>
        <end position="234"/>
    </location>
</feature>
<feature type="compositionally biased region" description="Low complexity" evidence="1">
    <location>
        <begin position="356"/>
        <end position="375"/>
    </location>
</feature>
<sequence>MSSRDSDNANPRRGAGAPDAYPSGTPPYGIPGLGNGFDPFVQTAGPDPEPETPKTETTLTTRISINIPGSRPIPPVVMRSAVKPEEGEARAAAEPPAPAGPRHRSAPPAAPVLGVMDPSGRTSTPPDLPPQWRTPVPPKGAEGAESESTGEWFRPRQRNRPDSVGAPTAPGAPGAAVGAPGAPGGEAPLFSAHPAPGAPLRQPADGGSPFAPGPAGTGSPFAPAPGGYPGEPAQGVGGGYPHAPAATDPFGTVTTPPQGVPGYPAQGPGGTPPNGVPLHRDPQHPGFPAADGPGGTPPNGVPLYPGPQGAHPGTPPNGVPGFPGATQHQDPFAQGGAPRFPGDASSPYANDPFNTAPAQAAAAAAPGAPAEAAGQRPLGNPGAPGRFARPQQPLTPEPNRFAPSAGEPEDTQIGGFEPISGEAIPGLPVTGVYGAAPSGPAGPGGPGAPAGPDGVPNSPAPQAVSPEPPKKAAPAAKPKPGGKAKKLLVTGVGGVVFLGAAAYGTGLMLNQADVPRGTTVLGTAIGGDSRDQAVHQLDATVGKIGQKPIQLKLGSQALTLDPTTAGLTFDTTATVDGLTHHSYNPSDVLASLTGGSTAVPPAVRIDRAKLKAALDGLAANSAQGYKEGFVQFDDSGAPVVVPGQPGQAVDDASAVDQVVQSYQDRANGKSDAPVTLAVTTAQPKTTTQALQQVADGLGKQIASGPVTIQAGAKKLVLSPAKFGKALVLSPDASGNIGPQWDLNQLGTLVGNAFDKVKYKKSDGTLAPITTQDVADAITQVYDKNTTTDRTFHFRM</sequence>
<proteinExistence type="predicted"/>
<keyword evidence="4" id="KW-1185">Reference proteome</keyword>